<feature type="domain" description="Secretion system C-terminal sorting" evidence="1">
    <location>
        <begin position="888"/>
        <end position="956"/>
    </location>
</feature>
<dbReference type="InterPro" id="IPR036116">
    <property type="entry name" value="FN3_sf"/>
</dbReference>
<reference evidence="3" key="1">
    <citation type="submission" date="2017-05" db="EMBL/GenBank/DDBJ databases">
        <authorList>
            <person name="Ray J."/>
            <person name="Price M."/>
            <person name="Deutschbauer A."/>
        </authorList>
    </citation>
    <scope>NUCLEOTIDE SEQUENCE [LARGE SCALE GENOMIC DNA]</scope>
    <source>
        <strain evidence="3">DSM 19842</strain>
    </source>
</reference>
<evidence type="ECO:0000313" key="3">
    <source>
        <dbReference type="Proteomes" id="UP000266292"/>
    </source>
</evidence>
<sequence>MRHRENITYIFRQGVLLLALTLLPLLAAAQAKAPYRLAGGNYTQTFDAISGWTTDFAAGEGANPFQVATPSPTLPSQNKVFVSGSTGGVQMGRDTTPLGPESIVLLATGADGANAAAFDLLLDFTGTEAGTLSLDWAEVNNSSGNRQATFSVQANTGTDGAFEELPGTTVVLTNNEASSGALANIALPAAFSGKTDARLRFYLVTSASEGVSGSRPKINLDNLAITATASEGEPGPGDPGTGGQALVLSTAALPDFGNVEVGSVSAVRSFNVQGEGLSGNVTITPAPGFEIRVGDNPFACCAITLSPVAGSLAATTVEVRFAPSAAEAYVAGIAVSDAGGPAMQVAVSGTGIAPAYPATLASTAVTDVATNSATAGGEISSDGGSDVMARGVVWSTAANPTLADAKTADGTGTGAFTSQLTGLAHSTTYYVRAYATNAVGTTYGQERSFTTVAIALAAEPTIASTIAISEVTGNSMKLTLAGGDGVRHLVLARQGGAVDAVPEDGLRYTADAAFRQGQELGTGNFVVYSGTGNEVTVTGLRGSNTYHFAVFDYNDNDTEFAENYLTETAGRASESTPAAAAFLALEENFDYTAASLLTDNGWAAHSGGTTNAIPVVAEGLAYEGYPSGGIGNSAQLVASGQDVNRGFEPVSAGTAVYTAFLVKVSAASAGGDYFLHLAPASMGTTFRSRVYVRAAGEGKVQFGISGSGSEQVYTTESYDLNTTYLLVTKYTFDETDNTTTLYVNPAAAEPATGAATITEGGDRSPSDIGTIALRQGSSSPALTLDGIRVATSYNLARGAAACTEPAIPAVVTEGMALQVTSPVAGATYQWYLNGTAIEEATAAAYTATAAGSYTVTAKVGECVSEASAAVMFTPTGVRDEQLATGVAVYPVPATDRLRVQAQETGQGTAQVLLLDLAGRQVLSQRLHTAGTLDVTLAVGQLPRGVYVLLVQTPKGFISRRVALH</sequence>
<dbReference type="Proteomes" id="UP000266292">
    <property type="component" value="Chromosome"/>
</dbReference>
<dbReference type="InterPro" id="IPR026444">
    <property type="entry name" value="Secre_tail"/>
</dbReference>
<evidence type="ECO:0000259" key="1">
    <source>
        <dbReference type="Pfam" id="PF18962"/>
    </source>
</evidence>
<dbReference type="OrthoDB" id="602637at2"/>
<dbReference type="EMBL" id="CP021235">
    <property type="protein sequence ID" value="ARS35776.1"/>
    <property type="molecule type" value="Genomic_DNA"/>
</dbReference>
<organism evidence="2 3">
    <name type="scientific">Pontibacter actiniarum</name>
    <dbReference type="NCBI Taxonomy" id="323450"/>
    <lineage>
        <taxon>Bacteria</taxon>
        <taxon>Pseudomonadati</taxon>
        <taxon>Bacteroidota</taxon>
        <taxon>Cytophagia</taxon>
        <taxon>Cytophagales</taxon>
        <taxon>Hymenobacteraceae</taxon>
        <taxon>Pontibacter</taxon>
    </lineage>
</organism>
<gene>
    <name evidence="2" type="ORF">CA264_10165</name>
</gene>
<dbReference type="AlphaFoldDB" id="A0A1X9YSA4"/>
<proteinExistence type="predicted"/>
<protein>
    <submittedName>
        <fullName evidence="2">T9SS C-terminal target domain-containing protein</fullName>
    </submittedName>
</protein>
<dbReference type="NCBIfam" id="TIGR04183">
    <property type="entry name" value="Por_Secre_tail"/>
    <property type="match status" value="1"/>
</dbReference>
<dbReference type="STRING" id="709015.GCA_000472485_02051"/>
<keyword evidence="3" id="KW-1185">Reference proteome</keyword>
<dbReference type="KEGG" id="pact:CA264_10165"/>
<dbReference type="Gene3D" id="2.60.40.10">
    <property type="entry name" value="Immunoglobulins"/>
    <property type="match status" value="2"/>
</dbReference>
<name>A0A1X9YSA4_9BACT</name>
<evidence type="ECO:0000313" key="2">
    <source>
        <dbReference type="EMBL" id="ARS35776.1"/>
    </source>
</evidence>
<dbReference type="Pfam" id="PF18962">
    <property type="entry name" value="Por_Secre_tail"/>
    <property type="match status" value="1"/>
</dbReference>
<dbReference type="RefSeq" id="WP_025606864.1">
    <property type="nucleotide sequence ID" value="NZ_CP021235.1"/>
</dbReference>
<accession>A0A1X9YSA4</accession>
<dbReference type="SUPFAM" id="SSF49265">
    <property type="entry name" value="Fibronectin type III"/>
    <property type="match status" value="1"/>
</dbReference>
<dbReference type="InterPro" id="IPR013783">
    <property type="entry name" value="Ig-like_fold"/>
</dbReference>